<dbReference type="GO" id="GO:0008168">
    <property type="term" value="F:methyltransferase activity"/>
    <property type="evidence" value="ECO:0007669"/>
    <property type="project" value="UniProtKB-KW"/>
</dbReference>
<dbReference type="InterPro" id="IPR029063">
    <property type="entry name" value="SAM-dependent_MTases_sf"/>
</dbReference>
<gene>
    <name evidence="2" type="primary">cmoB_1</name>
    <name evidence="2" type="ORF">MFFC18_17280</name>
</gene>
<dbReference type="KEGG" id="mff:MFFC18_17280"/>
<organism evidence="2 3">
    <name type="scientific">Mariniblastus fucicola</name>
    <dbReference type="NCBI Taxonomy" id="980251"/>
    <lineage>
        <taxon>Bacteria</taxon>
        <taxon>Pseudomonadati</taxon>
        <taxon>Planctomycetota</taxon>
        <taxon>Planctomycetia</taxon>
        <taxon>Pirellulales</taxon>
        <taxon>Pirellulaceae</taxon>
        <taxon>Mariniblastus</taxon>
    </lineage>
</organism>
<sequence>MDNQALIEKIRELAPWHHDIELNDEVHTGKVFSPTGTLPKQDNDGVTLISPRVQFTNLVKGCYPDSMLEGKSFLDCACNGGAYCFLAREFGANQVVGFDVREHWIKQAKFAQEHRKTAPVDNIRFDVMDLYDTPKQNLPKFDFTYFSGIFYHLPDPITGLKIAADLTKDVIFVSTAGVNVPENPTGMSMSRESTTRVMSGVYEMSWFPNGPECIQALLNWLGFKEVKLVRLVENPNNRIRMSIVAAREEGRLEHAPGELMPEVKITTNRKKS</sequence>
<dbReference type="Pfam" id="PF13847">
    <property type="entry name" value="Methyltransf_31"/>
    <property type="match status" value="1"/>
</dbReference>
<reference evidence="2 3" key="1">
    <citation type="submission" date="2019-08" db="EMBL/GenBank/DDBJ databases">
        <title>Deep-cultivation of Planctomycetes and their phenomic and genomic characterization uncovers novel biology.</title>
        <authorList>
            <person name="Wiegand S."/>
            <person name="Jogler M."/>
            <person name="Boedeker C."/>
            <person name="Pinto D."/>
            <person name="Vollmers J."/>
            <person name="Rivas-Marin E."/>
            <person name="Kohn T."/>
            <person name="Peeters S.H."/>
            <person name="Heuer A."/>
            <person name="Rast P."/>
            <person name="Oberbeckmann S."/>
            <person name="Bunk B."/>
            <person name="Jeske O."/>
            <person name="Meyerdierks A."/>
            <person name="Storesund J.E."/>
            <person name="Kallscheuer N."/>
            <person name="Luecker S."/>
            <person name="Lage O.M."/>
            <person name="Pohl T."/>
            <person name="Merkel B.J."/>
            <person name="Hornburger P."/>
            <person name="Mueller R.-W."/>
            <person name="Bruemmer F."/>
            <person name="Labrenz M."/>
            <person name="Spormann A.M."/>
            <person name="Op den Camp H."/>
            <person name="Overmann J."/>
            <person name="Amann R."/>
            <person name="Jetten M.S.M."/>
            <person name="Mascher T."/>
            <person name="Medema M.H."/>
            <person name="Devos D.P."/>
            <person name="Kaster A.-K."/>
            <person name="Ovreas L."/>
            <person name="Rohde M."/>
            <person name="Galperin M.Y."/>
            <person name="Jogler C."/>
        </authorList>
    </citation>
    <scope>NUCLEOTIDE SEQUENCE [LARGE SCALE GENOMIC DNA]</scope>
    <source>
        <strain evidence="2 3">FC18</strain>
    </source>
</reference>
<feature type="domain" description="Methyltransferase" evidence="1">
    <location>
        <begin position="70"/>
        <end position="190"/>
    </location>
</feature>
<dbReference type="AlphaFoldDB" id="A0A5B9P5L5"/>
<dbReference type="RefSeq" id="WP_075085539.1">
    <property type="nucleotide sequence ID" value="NZ_CP042912.1"/>
</dbReference>
<dbReference type="GO" id="GO:0032259">
    <property type="term" value="P:methylation"/>
    <property type="evidence" value="ECO:0007669"/>
    <property type="project" value="UniProtKB-KW"/>
</dbReference>
<name>A0A5B9P5L5_9BACT</name>
<keyword evidence="2" id="KW-0808">Transferase</keyword>
<dbReference type="STRING" id="980251.GCA_001642875_03329"/>
<protein>
    <submittedName>
        <fullName evidence="2">tRNA (Mo5U34)-methyltransferase</fullName>
        <ecNumber evidence="2">2.1.1.-</ecNumber>
    </submittedName>
</protein>
<dbReference type="CDD" id="cd02440">
    <property type="entry name" value="AdoMet_MTases"/>
    <property type="match status" value="1"/>
</dbReference>
<proteinExistence type="predicted"/>
<accession>A0A5B9P5L5</accession>
<evidence type="ECO:0000313" key="3">
    <source>
        <dbReference type="Proteomes" id="UP000322214"/>
    </source>
</evidence>
<keyword evidence="2" id="KW-0489">Methyltransferase</keyword>
<evidence type="ECO:0000259" key="1">
    <source>
        <dbReference type="Pfam" id="PF13847"/>
    </source>
</evidence>
<evidence type="ECO:0000313" key="2">
    <source>
        <dbReference type="EMBL" id="QEG21867.1"/>
    </source>
</evidence>
<dbReference type="SUPFAM" id="SSF53335">
    <property type="entry name" value="S-adenosyl-L-methionine-dependent methyltransferases"/>
    <property type="match status" value="1"/>
</dbReference>
<dbReference type="EC" id="2.1.1.-" evidence="2"/>
<dbReference type="OrthoDB" id="9791837at2"/>
<dbReference type="Gene3D" id="3.40.50.150">
    <property type="entry name" value="Vaccinia Virus protein VP39"/>
    <property type="match status" value="1"/>
</dbReference>
<dbReference type="Proteomes" id="UP000322214">
    <property type="component" value="Chromosome"/>
</dbReference>
<dbReference type="EMBL" id="CP042912">
    <property type="protein sequence ID" value="QEG21867.1"/>
    <property type="molecule type" value="Genomic_DNA"/>
</dbReference>
<keyword evidence="3" id="KW-1185">Reference proteome</keyword>
<dbReference type="InterPro" id="IPR025714">
    <property type="entry name" value="Methyltranfer_dom"/>
</dbReference>